<dbReference type="Proteomes" id="UP000573499">
    <property type="component" value="Unassembled WGS sequence"/>
</dbReference>
<gene>
    <name evidence="2" type="ORF">H3H39_01630</name>
</gene>
<dbReference type="AlphaFoldDB" id="A0A7W2F610"/>
<feature type="region of interest" description="Disordered" evidence="1">
    <location>
        <begin position="1"/>
        <end position="64"/>
    </location>
</feature>
<comment type="caution">
    <text evidence="2">The sequence shown here is derived from an EMBL/GenBank/DDBJ whole genome shotgun (WGS) entry which is preliminary data.</text>
</comment>
<proteinExistence type="predicted"/>
<feature type="compositionally biased region" description="Low complexity" evidence="1">
    <location>
        <begin position="29"/>
        <end position="38"/>
    </location>
</feature>
<sequence>MQQDQSRVNQDASRLEQSQNQLTKDKQQLSDTQQQSRQASQPALKAATPVRIDNAIEKPAPSQQALPAALTAAKPQVNTLGQTIGKFINTVA</sequence>
<reference evidence="2 3" key="1">
    <citation type="submission" date="2020-07" db="EMBL/GenBank/DDBJ databases">
        <title>Novel species isolated from subtropical streams in China.</title>
        <authorList>
            <person name="Lu H."/>
        </authorList>
    </citation>
    <scope>NUCLEOTIDE SEQUENCE [LARGE SCALE GENOMIC DNA]</scope>
    <source>
        <strain evidence="2 3">LX47W</strain>
    </source>
</reference>
<protein>
    <submittedName>
        <fullName evidence="2">Uncharacterized protein</fullName>
    </submittedName>
</protein>
<keyword evidence="3" id="KW-1185">Reference proteome</keyword>
<evidence type="ECO:0000313" key="3">
    <source>
        <dbReference type="Proteomes" id="UP000573499"/>
    </source>
</evidence>
<organism evidence="2 3">
    <name type="scientific">Rugamonas apoptosis</name>
    <dbReference type="NCBI Taxonomy" id="2758570"/>
    <lineage>
        <taxon>Bacteria</taxon>
        <taxon>Pseudomonadati</taxon>
        <taxon>Pseudomonadota</taxon>
        <taxon>Betaproteobacteria</taxon>
        <taxon>Burkholderiales</taxon>
        <taxon>Oxalobacteraceae</taxon>
        <taxon>Telluria group</taxon>
        <taxon>Rugamonas</taxon>
    </lineage>
</organism>
<accession>A0A7W2F610</accession>
<feature type="compositionally biased region" description="Polar residues" evidence="1">
    <location>
        <begin position="1"/>
        <end position="22"/>
    </location>
</feature>
<dbReference type="EMBL" id="JACEZU010000001">
    <property type="protein sequence ID" value="MBA5685751.1"/>
    <property type="molecule type" value="Genomic_DNA"/>
</dbReference>
<evidence type="ECO:0000313" key="2">
    <source>
        <dbReference type="EMBL" id="MBA5685751.1"/>
    </source>
</evidence>
<name>A0A7W2F610_9BURK</name>
<evidence type="ECO:0000256" key="1">
    <source>
        <dbReference type="SAM" id="MobiDB-lite"/>
    </source>
</evidence>